<dbReference type="RefSeq" id="WP_173779009.1">
    <property type="nucleotide sequence ID" value="NZ_JABSNO010000008.1"/>
</dbReference>
<organism evidence="3 4">
    <name type="scientific">Frigoriflavimonas asaccharolytica</name>
    <dbReference type="NCBI Taxonomy" id="2735899"/>
    <lineage>
        <taxon>Bacteria</taxon>
        <taxon>Pseudomonadati</taxon>
        <taxon>Bacteroidota</taxon>
        <taxon>Flavobacteriia</taxon>
        <taxon>Flavobacteriales</taxon>
        <taxon>Weeksellaceae</taxon>
        <taxon>Frigoriflavimonas</taxon>
    </lineage>
</organism>
<evidence type="ECO:0000313" key="3">
    <source>
        <dbReference type="EMBL" id="NRS92407.1"/>
    </source>
</evidence>
<dbReference type="GO" id="GO:0016301">
    <property type="term" value="F:kinase activity"/>
    <property type="evidence" value="ECO:0007669"/>
    <property type="project" value="UniProtKB-KW"/>
</dbReference>
<protein>
    <submittedName>
        <fullName evidence="3">C4-dicarboxylate-specific signal transduction histidine kinase</fullName>
    </submittedName>
</protein>
<keyword evidence="2" id="KW-0812">Transmembrane</keyword>
<comment type="caution">
    <text evidence="3">The sequence shown here is derived from an EMBL/GenBank/DDBJ whole genome shotgun (WGS) entry which is preliminary data.</text>
</comment>
<sequence>MEAIILSIISYLVLLIVFVICIVMFHKTKQSYKHRMQAQLQAQLERELKIAEILKDLKDYHLFLTEKAELLGEWEKEIRNLHQDLKKIKQMNIANNCQN</sequence>
<keyword evidence="1" id="KW-0175">Coiled coil</keyword>
<accession>A0A8J8GB37</accession>
<evidence type="ECO:0000313" key="4">
    <source>
        <dbReference type="Proteomes" id="UP000610746"/>
    </source>
</evidence>
<proteinExistence type="predicted"/>
<keyword evidence="2" id="KW-1133">Transmembrane helix</keyword>
<dbReference type="AlphaFoldDB" id="A0A8J8GB37"/>
<feature type="coiled-coil region" evidence="1">
    <location>
        <begin position="64"/>
        <end position="91"/>
    </location>
</feature>
<keyword evidence="4" id="KW-1185">Reference proteome</keyword>
<keyword evidence="2" id="KW-0472">Membrane</keyword>
<keyword evidence="3" id="KW-0418">Kinase</keyword>
<name>A0A8J8GB37_9FLAO</name>
<evidence type="ECO:0000256" key="1">
    <source>
        <dbReference type="SAM" id="Coils"/>
    </source>
</evidence>
<keyword evidence="3" id="KW-0808">Transferase</keyword>
<reference evidence="3" key="1">
    <citation type="submission" date="2020-05" db="EMBL/GenBank/DDBJ databases">
        <title>Genomic Encyclopedia of Type Strains, Phase IV (KMG-V): Genome sequencing to study the core and pangenomes of soil and plant-associated prokaryotes.</title>
        <authorList>
            <person name="Whitman W."/>
        </authorList>
    </citation>
    <scope>NUCLEOTIDE SEQUENCE</scope>
    <source>
        <strain evidence="3">16F</strain>
    </source>
</reference>
<dbReference type="EMBL" id="JABSNO010000008">
    <property type="protein sequence ID" value="NRS92407.1"/>
    <property type="molecule type" value="Genomic_DNA"/>
</dbReference>
<evidence type="ECO:0000256" key="2">
    <source>
        <dbReference type="SAM" id="Phobius"/>
    </source>
</evidence>
<gene>
    <name evidence="3" type="ORF">HNQ03_001475</name>
</gene>
<feature type="transmembrane region" description="Helical" evidence="2">
    <location>
        <begin position="6"/>
        <end position="26"/>
    </location>
</feature>
<dbReference type="Proteomes" id="UP000610746">
    <property type="component" value="Unassembled WGS sequence"/>
</dbReference>